<evidence type="ECO:0000256" key="1">
    <source>
        <dbReference type="SAM" id="Phobius"/>
    </source>
</evidence>
<keyword evidence="3" id="KW-1185">Reference proteome</keyword>
<dbReference type="OrthoDB" id="203668at2157"/>
<reference evidence="2 3" key="1">
    <citation type="journal article" date="2014" name="PLoS Genet.">
        <title>Phylogenetically driven sequencing of extremely halophilic archaea reveals strategies for static and dynamic osmo-response.</title>
        <authorList>
            <person name="Becker E.A."/>
            <person name="Seitzer P.M."/>
            <person name="Tritt A."/>
            <person name="Larsen D."/>
            <person name="Krusor M."/>
            <person name="Yao A.I."/>
            <person name="Wu D."/>
            <person name="Madern D."/>
            <person name="Eisen J.A."/>
            <person name="Darling A.E."/>
            <person name="Facciotti M.T."/>
        </authorList>
    </citation>
    <scope>NUCLEOTIDE SEQUENCE [LARGE SCALE GENOMIC DNA]</scope>
    <source>
        <strain evidence="2 3">JCM 10635</strain>
    </source>
</reference>
<dbReference type="eggNOG" id="ENOG502N5KU">
    <property type="taxonomic scope" value="Archaea"/>
</dbReference>
<dbReference type="PATRIC" id="fig|1227500.6.peg.1282"/>
<evidence type="ECO:0000313" key="3">
    <source>
        <dbReference type="Proteomes" id="UP000011690"/>
    </source>
</evidence>
<dbReference type="Proteomes" id="UP000011690">
    <property type="component" value="Unassembled WGS sequence"/>
</dbReference>
<organism evidence="2 3">
    <name type="scientific">Natronorubrum bangense JCM 10635</name>
    <dbReference type="NCBI Taxonomy" id="1227500"/>
    <lineage>
        <taxon>Archaea</taxon>
        <taxon>Methanobacteriati</taxon>
        <taxon>Methanobacteriota</taxon>
        <taxon>Stenosarchaea group</taxon>
        <taxon>Halobacteria</taxon>
        <taxon>Halobacteriales</taxon>
        <taxon>Natrialbaceae</taxon>
        <taxon>Natronorubrum</taxon>
    </lineage>
</organism>
<protein>
    <submittedName>
        <fullName evidence="2">Uncharacterized protein</fullName>
    </submittedName>
</protein>
<keyword evidence="1" id="KW-0812">Transmembrane</keyword>
<gene>
    <name evidence="2" type="ORF">C494_06330</name>
</gene>
<name>L9WKR8_9EURY</name>
<dbReference type="RefSeq" id="WP_006065437.1">
    <property type="nucleotide sequence ID" value="NZ_AOHY01000014.1"/>
</dbReference>
<keyword evidence="1" id="KW-0472">Membrane</keyword>
<sequence length="56" mass="6389">MSDSKPSGGLIRALLRAEQRFHENAPIKDSYSKILVRSIFWFLLFSATYTVVTTLL</sequence>
<keyword evidence="1" id="KW-1133">Transmembrane helix</keyword>
<evidence type="ECO:0000313" key="2">
    <source>
        <dbReference type="EMBL" id="ELY50034.1"/>
    </source>
</evidence>
<comment type="caution">
    <text evidence="2">The sequence shown here is derived from an EMBL/GenBank/DDBJ whole genome shotgun (WGS) entry which is preliminary data.</text>
</comment>
<dbReference type="AlphaFoldDB" id="L9WKR8"/>
<dbReference type="GeneID" id="54852423"/>
<proteinExistence type="predicted"/>
<accession>L9WKR8</accession>
<feature type="transmembrane region" description="Helical" evidence="1">
    <location>
        <begin position="34"/>
        <end position="52"/>
    </location>
</feature>
<dbReference type="EMBL" id="AOHY01000014">
    <property type="protein sequence ID" value="ELY50034.1"/>
    <property type="molecule type" value="Genomic_DNA"/>
</dbReference>